<evidence type="ECO:0000256" key="1">
    <source>
        <dbReference type="SAM" id="MobiDB-lite"/>
    </source>
</evidence>
<gene>
    <name evidence="2" type="ORF">OBBRIDRAFT_788752</name>
</gene>
<feature type="region of interest" description="Disordered" evidence="1">
    <location>
        <begin position="1"/>
        <end position="79"/>
    </location>
</feature>
<proteinExistence type="predicted"/>
<reference evidence="2 3" key="1">
    <citation type="submission" date="2016-07" db="EMBL/GenBank/DDBJ databases">
        <title>Draft genome of the white-rot fungus Obba rivulosa 3A-2.</title>
        <authorList>
            <consortium name="DOE Joint Genome Institute"/>
            <person name="Miettinen O."/>
            <person name="Riley R."/>
            <person name="Acob R."/>
            <person name="Barry K."/>
            <person name="Cullen D."/>
            <person name="De Vries R."/>
            <person name="Hainaut M."/>
            <person name="Hatakka A."/>
            <person name="Henrissat B."/>
            <person name="Hilden K."/>
            <person name="Kuo R."/>
            <person name="Labutti K."/>
            <person name="Lipzen A."/>
            <person name="Makela M.R."/>
            <person name="Sandor L."/>
            <person name="Spatafora J.W."/>
            <person name="Grigoriev I.V."/>
            <person name="Hibbett D.S."/>
        </authorList>
    </citation>
    <scope>NUCLEOTIDE SEQUENCE [LARGE SCALE GENOMIC DNA]</scope>
    <source>
        <strain evidence="2 3">3A-2</strain>
    </source>
</reference>
<evidence type="ECO:0000313" key="3">
    <source>
        <dbReference type="Proteomes" id="UP000250043"/>
    </source>
</evidence>
<evidence type="ECO:0000313" key="2">
    <source>
        <dbReference type="EMBL" id="OCH95011.1"/>
    </source>
</evidence>
<feature type="compositionally biased region" description="Polar residues" evidence="1">
    <location>
        <begin position="43"/>
        <end position="71"/>
    </location>
</feature>
<dbReference type="AlphaFoldDB" id="A0A8E2DSR5"/>
<sequence length="245" mass="25977">MHSSDQISASRTCTDEPTANPSSPVTQRPRRRPRTPSGLVLQLRTQVPNTRSPTGRSHTPTATPGSTSNCSPPIESSAPCSASHLYMARHEQGTRLAARYSVAPPAPQTHDSASRDASFLGAFAVAAAFPHKARSNRARGGVLEALATVQMRRASLSASLPRRQHPARHQHAPLLRTAAKMPKMRSASGAAEPPSPTPTPTASLPLPLTPPGRFAPISVQRASLRVCSYARPVSLLASRTMSTPS</sequence>
<keyword evidence="3" id="KW-1185">Reference proteome</keyword>
<feature type="compositionally biased region" description="Polar residues" evidence="1">
    <location>
        <begin position="1"/>
        <end position="20"/>
    </location>
</feature>
<dbReference type="EMBL" id="KV722339">
    <property type="protein sequence ID" value="OCH95011.1"/>
    <property type="molecule type" value="Genomic_DNA"/>
</dbReference>
<name>A0A8E2DSR5_9APHY</name>
<feature type="region of interest" description="Disordered" evidence="1">
    <location>
        <begin position="180"/>
        <end position="209"/>
    </location>
</feature>
<dbReference type="Proteomes" id="UP000250043">
    <property type="component" value="Unassembled WGS sequence"/>
</dbReference>
<accession>A0A8E2DSR5</accession>
<organism evidence="2 3">
    <name type="scientific">Obba rivulosa</name>
    <dbReference type="NCBI Taxonomy" id="1052685"/>
    <lineage>
        <taxon>Eukaryota</taxon>
        <taxon>Fungi</taxon>
        <taxon>Dikarya</taxon>
        <taxon>Basidiomycota</taxon>
        <taxon>Agaricomycotina</taxon>
        <taxon>Agaricomycetes</taxon>
        <taxon>Polyporales</taxon>
        <taxon>Gelatoporiaceae</taxon>
        <taxon>Obba</taxon>
    </lineage>
</organism>
<protein>
    <submittedName>
        <fullName evidence="2">Uncharacterized protein</fullName>
    </submittedName>
</protein>